<keyword evidence="8" id="KW-1185">Reference proteome</keyword>
<proteinExistence type="predicted"/>
<dbReference type="SMART" id="SM00980">
    <property type="entry name" value="THAP"/>
    <property type="match status" value="1"/>
</dbReference>
<evidence type="ECO:0000313" key="9">
    <source>
        <dbReference type="RefSeq" id="XP_026135678.1"/>
    </source>
</evidence>
<evidence type="ECO:0000256" key="6">
    <source>
        <dbReference type="SAM" id="MobiDB-lite"/>
    </source>
</evidence>
<keyword evidence="4 5" id="KW-0238">DNA-binding</keyword>
<dbReference type="SMART" id="SM00692">
    <property type="entry name" value="DM3"/>
    <property type="match status" value="1"/>
</dbReference>
<dbReference type="GO" id="GO:0003677">
    <property type="term" value="F:DNA binding"/>
    <property type="evidence" value="ECO:0007669"/>
    <property type="project" value="UniProtKB-UniRule"/>
</dbReference>
<evidence type="ECO:0000259" key="7">
    <source>
        <dbReference type="PROSITE" id="PS50950"/>
    </source>
</evidence>
<feature type="region of interest" description="Disordered" evidence="6">
    <location>
        <begin position="83"/>
        <end position="103"/>
    </location>
</feature>
<dbReference type="GO" id="GO:0008270">
    <property type="term" value="F:zinc ion binding"/>
    <property type="evidence" value="ECO:0007669"/>
    <property type="project" value="UniProtKB-KW"/>
</dbReference>
<organism evidence="8 9">
    <name type="scientific">Carassius auratus</name>
    <name type="common">Goldfish</name>
    <dbReference type="NCBI Taxonomy" id="7957"/>
    <lineage>
        <taxon>Eukaryota</taxon>
        <taxon>Metazoa</taxon>
        <taxon>Chordata</taxon>
        <taxon>Craniata</taxon>
        <taxon>Vertebrata</taxon>
        <taxon>Euteleostomi</taxon>
        <taxon>Actinopterygii</taxon>
        <taxon>Neopterygii</taxon>
        <taxon>Teleostei</taxon>
        <taxon>Ostariophysi</taxon>
        <taxon>Cypriniformes</taxon>
        <taxon>Cyprinidae</taxon>
        <taxon>Cyprininae</taxon>
        <taxon>Carassius</taxon>
    </lineage>
</organism>
<dbReference type="PROSITE" id="PS50950">
    <property type="entry name" value="ZF_THAP"/>
    <property type="match status" value="1"/>
</dbReference>
<dbReference type="RefSeq" id="XP_026135678.1">
    <property type="nucleotide sequence ID" value="XM_026279893.1"/>
</dbReference>
<keyword evidence="1" id="KW-0479">Metal-binding</keyword>
<dbReference type="PANTHER" id="PTHR31751">
    <property type="entry name" value="SI:CH211-108C17.2-RELATED-RELATED"/>
    <property type="match status" value="1"/>
</dbReference>
<keyword evidence="2 5" id="KW-0863">Zinc-finger</keyword>
<sequence>MSWRRCVLRCERKSTLFGLPKDDTARNLWLSFIYNTVPEQYNTNIRVCAAHFTEDCFLNLGEYKANCAQRLLLKSGAVPTLQGQSGASDLQPRTSQQALGTEQLSISSRSRDVSCQTDSIETLPAASPKTRSVGTQLSLGTLNDTHAWSKGTWATVSSFDVGAETTPSFPLRALSSTPITFPQHKRPRLELDEEEEDTDISESIAEPHHSAVTEESGLWEQSAYNVSKYIVFESCLRELFETCPLCKTKCDVQCRRMGSYVSFTQRCPKCSYHRKWESQPVIGSTPVGNLLVSAATYFCGASFIQFEKICKAMHLQIIQYETFRRHARNYLEPAVIHKWKIDQKNLFRKLQEAGKIVVAGEMRADTPGRSAKYGIYSMMHPDSNTILDMQLVQSNEVGGSCHMEKEGLKRCLDHLEANSLAVEYIITHRQPQIQEFLRERNIIQFYDVCHFEKGLSIKLNKLSQKKGYQILKKWLRSIKNHVYWSAKSSTSGPEKVAKWTSLLNHIQNKHIHENPEFPKCAHPEKVSKDPKKWFQPGSMPLYKVEKILNNKRVLKDVEKLSHHYRTSSLEAFHRVILRVAQKNVIVSFIGMLCRLYLAAMQYNEQATTASGQPMNKVAFSKSKKSACTAKPLETAPSNDCVADLMKLVFKEVFADPAPFVKELKQIPIPPFLSSQFERPSKEEVVGCHISRFSQGAVENLQAVHPDQGTPAESEAQHRDGRTTLTFCPK</sequence>
<dbReference type="Pfam" id="PF05485">
    <property type="entry name" value="THAP"/>
    <property type="match status" value="1"/>
</dbReference>
<evidence type="ECO:0000256" key="4">
    <source>
        <dbReference type="ARBA" id="ARBA00023125"/>
    </source>
</evidence>
<evidence type="ECO:0000256" key="2">
    <source>
        <dbReference type="ARBA" id="ARBA00022771"/>
    </source>
</evidence>
<dbReference type="KEGG" id="caua:113113600"/>
<accession>A0A6P6QQI3</accession>
<reference evidence="9" key="1">
    <citation type="submission" date="2025-08" db="UniProtKB">
        <authorList>
            <consortium name="RefSeq"/>
        </authorList>
    </citation>
    <scope>IDENTIFICATION</scope>
    <source>
        <strain evidence="9">Wakin</strain>
        <tissue evidence="9">Muscle</tissue>
    </source>
</reference>
<feature type="region of interest" description="Disordered" evidence="6">
    <location>
        <begin position="705"/>
        <end position="729"/>
    </location>
</feature>
<dbReference type="PANTHER" id="PTHR31751:SF44">
    <property type="entry name" value="SI:CH211-211K8.4-RELATED"/>
    <property type="match status" value="1"/>
</dbReference>
<gene>
    <name evidence="9" type="primary">LOC113113600</name>
</gene>
<dbReference type="InterPro" id="IPR006612">
    <property type="entry name" value="THAP_Znf"/>
</dbReference>
<evidence type="ECO:0000256" key="5">
    <source>
        <dbReference type="PROSITE-ProRule" id="PRU00309"/>
    </source>
</evidence>
<evidence type="ECO:0000256" key="3">
    <source>
        <dbReference type="ARBA" id="ARBA00022833"/>
    </source>
</evidence>
<evidence type="ECO:0000313" key="8">
    <source>
        <dbReference type="Proteomes" id="UP000515129"/>
    </source>
</evidence>
<dbReference type="OrthoDB" id="5814287at2759"/>
<dbReference type="AlphaFoldDB" id="A0A6P6QQI3"/>
<dbReference type="Proteomes" id="UP000515129">
    <property type="component" value="Chromosome 14"/>
</dbReference>
<dbReference type="GeneID" id="113113600"/>
<protein>
    <submittedName>
        <fullName evidence="9">Uncharacterized protein LOC113113600</fullName>
    </submittedName>
</protein>
<dbReference type="SUPFAM" id="SSF57716">
    <property type="entry name" value="Glucocorticoid receptor-like (DNA-binding domain)"/>
    <property type="match status" value="1"/>
</dbReference>
<keyword evidence="3" id="KW-0862">Zinc</keyword>
<feature type="domain" description="THAP-type" evidence="7">
    <location>
        <begin position="1"/>
        <end position="82"/>
    </location>
</feature>
<name>A0A6P6QQI3_CARAU</name>
<evidence type="ECO:0000256" key="1">
    <source>
        <dbReference type="ARBA" id="ARBA00022723"/>
    </source>
</evidence>